<keyword evidence="3" id="KW-0804">Transcription</keyword>
<name>A0ABS7TMZ4_9BACT</name>
<feature type="DNA-binding region" description="H-T-H motif" evidence="4">
    <location>
        <begin position="35"/>
        <end position="54"/>
    </location>
</feature>
<evidence type="ECO:0000256" key="2">
    <source>
        <dbReference type="ARBA" id="ARBA00023125"/>
    </source>
</evidence>
<evidence type="ECO:0000256" key="3">
    <source>
        <dbReference type="ARBA" id="ARBA00023163"/>
    </source>
</evidence>
<evidence type="ECO:0000313" key="6">
    <source>
        <dbReference type="EMBL" id="MBZ5709556.1"/>
    </source>
</evidence>
<dbReference type="SUPFAM" id="SSF46689">
    <property type="entry name" value="Homeodomain-like"/>
    <property type="match status" value="1"/>
</dbReference>
<feature type="domain" description="HTH tetR-type" evidence="5">
    <location>
        <begin position="12"/>
        <end position="72"/>
    </location>
</feature>
<evidence type="ECO:0000313" key="7">
    <source>
        <dbReference type="Proteomes" id="UP001139031"/>
    </source>
</evidence>
<proteinExistence type="predicted"/>
<sequence>MQQQSKPGRPTEADTRQIAQVALRLFEQRGFEAVTMEDVAKAASVSRRTLFRHFPSKADLVWTGTDELLGTLKSLAAPYAGRKLAIGAIVSELFVPVLAALDERETAEFARRRLKLIAGAPTLLTHRTLQEAAALLVPLIDADALPGCASPPLVAHTLVAAAFAALQWWGEHGEGRSARETMLGALQGIALGRGPTAGS</sequence>
<dbReference type="EMBL" id="JAIRAU010000007">
    <property type="protein sequence ID" value="MBZ5709556.1"/>
    <property type="molecule type" value="Genomic_DNA"/>
</dbReference>
<dbReference type="PROSITE" id="PS01081">
    <property type="entry name" value="HTH_TETR_1"/>
    <property type="match status" value="1"/>
</dbReference>
<protein>
    <submittedName>
        <fullName evidence="6">TetR/AcrR family transcriptional regulator</fullName>
    </submittedName>
</protein>
<dbReference type="Pfam" id="PF00440">
    <property type="entry name" value="TetR_N"/>
    <property type="match status" value="1"/>
</dbReference>
<dbReference type="InterPro" id="IPR001647">
    <property type="entry name" value="HTH_TetR"/>
</dbReference>
<dbReference type="InterPro" id="IPR023772">
    <property type="entry name" value="DNA-bd_HTH_TetR-type_CS"/>
</dbReference>
<dbReference type="Gene3D" id="1.10.357.10">
    <property type="entry name" value="Tetracycline Repressor, domain 2"/>
    <property type="match status" value="1"/>
</dbReference>
<evidence type="ECO:0000259" key="5">
    <source>
        <dbReference type="PROSITE" id="PS50977"/>
    </source>
</evidence>
<dbReference type="PRINTS" id="PR00455">
    <property type="entry name" value="HTHTETR"/>
</dbReference>
<evidence type="ECO:0000256" key="4">
    <source>
        <dbReference type="PROSITE-ProRule" id="PRU00335"/>
    </source>
</evidence>
<dbReference type="PANTHER" id="PTHR30055:SF238">
    <property type="entry name" value="MYCOFACTOCIN BIOSYNTHESIS TRANSCRIPTIONAL REGULATOR MFTR-RELATED"/>
    <property type="match status" value="1"/>
</dbReference>
<reference evidence="6" key="1">
    <citation type="submission" date="2021-08" db="EMBL/GenBank/DDBJ databases">
        <authorList>
            <person name="Stevens D.C."/>
        </authorList>
    </citation>
    <scope>NUCLEOTIDE SEQUENCE</scope>
    <source>
        <strain evidence="6">DSM 53165</strain>
    </source>
</reference>
<gene>
    <name evidence="6" type="ORF">K7C98_09815</name>
</gene>
<evidence type="ECO:0000256" key="1">
    <source>
        <dbReference type="ARBA" id="ARBA00023015"/>
    </source>
</evidence>
<accession>A0ABS7TMZ4</accession>
<dbReference type="Proteomes" id="UP001139031">
    <property type="component" value="Unassembled WGS sequence"/>
</dbReference>
<dbReference type="PANTHER" id="PTHR30055">
    <property type="entry name" value="HTH-TYPE TRANSCRIPTIONAL REGULATOR RUTR"/>
    <property type="match status" value="1"/>
</dbReference>
<keyword evidence="2 4" id="KW-0238">DNA-binding</keyword>
<dbReference type="InterPro" id="IPR050109">
    <property type="entry name" value="HTH-type_TetR-like_transc_reg"/>
</dbReference>
<comment type="caution">
    <text evidence="6">The sequence shown here is derived from an EMBL/GenBank/DDBJ whole genome shotgun (WGS) entry which is preliminary data.</text>
</comment>
<dbReference type="InterPro" id="IPR009057">
    <property type="entry name" value="Homeodomain-like_sf"/>
</dbReference>
<keyword evidence="7" id="KW-1185">Reference proteome</keyword>
<dbReference type="PROSITE" id="PS50977">
    <property type="entry name" value="HTH_TETR_2"/>
    <property type="match status" value="1"/>
</dbReference>
<organism evidence="6 7">
    <name type="scientific">Nannocystis pusilla</name>
    <dbReference type="NCBI Taxonomy" id="889268"/>
    <lineage>
        <taxon>Bacteria</taxon>
        <taxon>Pseudomonadati</taxon>
        <taxon>Myxococcota</taxon>
        <taxon>Polyangia</taxon>
        <taxon>Nannocystales</taxon>
        <taxon>Nannocystaceae</taxon>
        <taxon>Nannocystis</taxon>
    </lineage>
</organism>
<keyword evidence="1" id="KW-0805">Transcription regulation</keyword>